<dbReference type="GO" id="GO:0003824">
    <property type="term" value="F:catalytic activity"/>
    <property type="evidence" value="ECO:0007669"/>
    <property type="project" value="InterPro"/>
</dbReference>
<dbReference type="Gene3D" id="3.60.10.10">
    <property type="entry name" value="Endonuclease/exonuclease/phosphatase"/>
    <property type="match status" value="1"/>
</dbReference>
<evidence type="ECO:0000313" key="3">
    <source>
        <dbReference type="EMBL" id="EAS42664.1"/>
    </source>
</evidence>
<evidence type="ECO:0000313" key="4">
    <source>
        <dbReference type="Proteomes" id="UP000003789"/>
    </source>
</evidence>
<proteinExistence type="predicted"/>
<protein>
    <recommendedName>
        <fullName evidence="2">Endonuclease/exonuclease/phosphatase domain-containing protein</fullName>
    </recommendedName>
</protein>
<accession>Q1Z221</accession>
<dbReference type="HOGENOM" id="CLU_056520_1_0_6"/>
<dbReference type="SUPFAM" id="SSF56219">
    <property type="entry name" value="DNase I-like"/>
    <property type="match status" value="1"/>
</dbReference>
<dbReference type="InterPro" id="IPR005135">
    <property type="entry name" value="Endo/exonuclease/phosphatase"/>
</dbReference>
<dbReference type="InterPro" id="IPR036691">
    <property type="entry name" value="Endo/exonu/phosph_ase_sf"/>
</dbReference>
<comment type="caution">
    <text evidence="3">The sequence shown here is derived from an EMBL/GenBank/DDBJ whole genome shotgun (WGS) entry which is preliminary data.</text>
</comment>
<reference evidence="3 4" key="1">
    <citation type="submission" date="2006-03" db="EMBL/GenBank/DDBJ databases">
        <authorList>
            <person name="Bartlett D.H."/>
            <person name="Valle G."/>
            <person name="Lauro F.M."/>
            <person name="Vezzi A."/>
            <person name="Simonato F."/>
            <person name="Eloe E."/>
            <person name="Vitulo N."/>
            <person name="Stratton T.K."/>
            <person name="D'angelo M."/>
            <person name="Ferriera S."/>
            <person name="Johnson J."/>
            <person name="Kravitz S."/>
            <person name="Beeson K."/>
            <person name="Sutton G."/>
            <person name="Rogers Y."/>
            <person name="Friedman R."/>
            <person name="Frazier M."/>
            <person name="Venter J.C."/>
        </authorList>
    </citation>
    <scope>NUCLEOTIDE SEQUENCE [LARGE SCALE GENOMIC DNA]</scope>
    <source>
        <strain evidence="3 4">3TCK</strain>
    </source>
</reference>
<dbReference type="RefSeq" id="WP_006232850.1">
    <property type="nucleotide sequence ID" value="NZ_CH724136.1"/>
</dbReference>
<dbReference type="OrthoDB" id="395856at2"/>
<feature type="signal peptide" evidence="1">
    <location>
        <begin position="1"/>
        <end position="21"/>
    </location>
</feature>
<name>Q1Z221_9GAMM</name>
<evidence type="ECO:0000259" key="2">
    <source>
        <dbReference type="Pfam" id="PF03372"/>
    </source>
</evidence>
<feature type="domain" description="Endonuclease/exonuclease/phosphatase" evidence="2">
    <location>
        <begin position="35"/>
        <end position="288"/>
    </location>
</feature>
<dbReference type="Proteomes" id="UP000003789">
    <property type="component" value="Unassembled WGS sequence"/>
</dbReference>
<evidence type="ECO:0000256" key="1">
    <source>
        <dbReference type="SAM" id="SignalP"/>
    </source>
</evidence>
<sequence>MRWRLPFFLICTWALVNGSFAKPNVPPLTTTLTVASWNLQWLASDPIIIIPPPPQRTRADYQQLAHIATQLDTDILAFQEVADRQAIEKVLTNDEYVFEFSRRQQESQHNNKRHTKPWPQFVGFAIRKGISYVRNADLHQLDLRGNKSLRYGVDITLLNDGKAALRLLTVHLKSGCYSQQQSTKNRACRQLNRQFEVLEQWVDRRAAEPLPFMILGDFNRRLTLHNDQMWQQLDDGRPTGLSLYAATEGQKSQCRIRIHSKHKKHRKIRHYPNFIDHIVLDERAKQKMVNNSFRELTSDVEVVKAFNLSDHCPITLSLSL</sequence>
<dbReference type="EMBL" id="AAPH01000018">
    <property type="protein sequence ID" value="EAS42664.1"/>
    <property type="molecule type" value="Genomic_DNA"/>
</dbReference>
<gene>
    <name evidence="3" type="ORF">P3TCK_26405</name>
</gene>
<feature type="chain" id="PRO_5004198056" description="Endonuclease/exonuclease/phosphatase domain-containing protein" evidence="1">
    <location>
        <begin position="22"/>
        <end position="320"/>
    </location>
</feature>
<organism evidence="3 4">
    <name type="scientific">Photobacterium profundum 3TCK</name>
    <dbReference type="NCBI Taxonomy" id="314280"/>
    <lineage>
        <taxon>Bacteria</taxon>
        <taxon>Pseudomonadati</taxon>
        <taxon>Pseudomonadota</taxon>
        <taxon>Gammaproteobacteria</taxon>
        <taxon>Vibrionales</taxon>
        <taxon>Vibrionaceae</taxon>
        <taxon>Photobacterium</taxon>
    </lineage>
</organism>
<keyword evidence="1" id="KW-0732">Signal</keyword>
<dbReference type="Pfam" id="PF03372">
    <property type="entry name" value="Exo_endo_phos"/>
    <property type="match status" value="1"/>
</dbReference>
<dbReference type="AlphaFoldDB" id="Q1Z221"/>